<feature type="compositionally biased region" description="Polar residues" evidence="1">
    <location>
        <begin position="240"/>
        <end position="256"/>
    </location>
</feature>
<evidence type="ECO:0000313" key="2">
    <source>
        <dbReference type="EMBL" id="CDJ27429.1"/>
    </source>
</evidence>
<proteinExistence type="predicted"/>
<feature type="region of interest" description="Disordered" evidence="1">
    <location>
        <begin position="40"/>
        <end position="134"/>
    </location>
</feature>
<dbReference type="VEuPathDB" id="ToxoDB:EMH_0009350"/>
<dbReference type="OrthoDB" id="349264at2759"/>
<feature type="compositionally biased region" description="Low complexity" evidence="1">
    <location>
        <begin position="71"/>
        <end position="83"/>
    </location>
</feature>
<gene>
    <name evidence="2" type="ORF">EMH_0009350</name>
</gene>
<dbReference type="AlphaFoldDB" id="U6JPP4"/>
<feature type="region of interest" description="Disordered" evidence="1">
    <location>
        <begin position="204"/>
        <end position="369"/>
    </location>
</feature>
<reference evidence="2" key="2">
    <citation type="submission" date="2013-10" db="EMBL/GenBank/DDBJ databases">
        <authorList>
            <person name="Aslett M."/>
        </authorList>
    </citation>
    <scope>NUCLEOTIDE SEQUENCE [LARGE SCALE GENOMIC DNA]</scope>
    <source>
        <strain evidence="2">Houghton</strain>
    </source>
</reference>
<name>U6JPP4_9EIME</name>
<dbReference type="RefSeq" id="XP_013350007.1">
    <property type="nucleotide sequence ID" value="XM_013494553.1"/>
</dbReference>
<feature type="compositionally biased region" description="Acidic residues" evidence="1">
    <location>
        <begin position="297"/>
        <end position="317"/>
    </location>
</feature>
<evidence type="ECO:0000256" key="1">
    <source>
        <dbReference type="SAM" id="MobiDB-lite"/>
    </source>
</evidence>
<sequence>MKLYQALAYPRFEQPRQVPEEEELESEIDHVEESVHALKERQESAIQTEKLAESFQEARRRRKEQQEKKNAAAVAAAAGASAAAKKHPVQLPAAERPRTENKPIECLPESEAKIAEVPPEEVLEAERTPEAAPKGEIEILAPAEHAPAEAEIPSVISPQPVKVATQEEVQRDVLAAEAEVSQVENQQQEETDKEIKEEMQQLLEEHEHAHAAAAAASAEQEAAAEKAATSALEAEREVQEATSTTGAQQSSAGSHTEGQEAAAATNTERAATAAPKHGTTNKSGAAEGADVAATPVEADDENETEEEEEGDTTEQDERDSIRNAKENEANHQRHADKNKPKGDAAKSRERENAERTVGGAVQQGRKPPV</sequence>
<reference evidence="2" key="1">
    <citation type="submission" date="2013-10" db="EMBL/GenBank/DDBJ databases">
        <title>Genomic analysis of the causative agents of coccidiosis in chickens.</title>
        <authorList>
            <person name="Reid A.J."/>
            <person name="Blake D."/>
            <person name="Billington K."/>
            <person name="Browne H."/>
            <person name="Dunn M."/>
            <person name="Hung S."/>
            <person name="Kawahara F."/>
            <person name="Miranda-Saavedra D."/>
            <person name="Mourier T."/>
            <person name="Nagra H."/>
            <person name="Otto T.D."/>
            <person name="Rawlings N."/>
            <person name="Sanchez A."/>
            <person name="Sanders M."/>
            <person name="Subramaniam C."/>
            <person name="Tay Y."/>
            <person name="Dear P."/>
            <person name="Doerig C."/>
            <person name="Gruber A."/>
            <person name="Parkinson J."/>
            <person name="Shirley M."/>
            <person name="Wan K.L."/>
            <person name="Berriman M."/>
            <person name="Tomley F."/>
            <person name="Pain A."/>
        </authorList>
    </citation>
    <scope>NUCLEOTIDE SEQUENCE [LARGE SCALE GENOMIC DNA]</scope>
    <source>
        <strain evidence="2">Houghton</strain>
    </source>
</reference>
<feature type="compositionally biased region" description="Basic and acidic residues" evidence="1">
    <location>
        <begin position="50"/>
        <end position="70"/>
    </location>
</feature>
<dbReference type="GeneID" id="25375922"/>
<dbReference type="Proteomes" id="UP000030744">
    <property type="component" value="Unassembled WGS sequence"/>
</dbReference>
<organism evidence="2 3">
    <name type="scientific">Eimeria mitis</name>
    <dbReference type="NCBI Taxonomy" id="44415"/>
    <lineage>
        <taxon>Eukaryota</taxon>
        <taxon>Sar</taxon>
        <taxon>Alveolata</taxon>
        <taxon>Apicomplexa</taxon>
        <taxon>Conoidasida</taxon>
        <taxon>Coccidia</taxon>
        <taxon>Eucoccidiorida</taxon>
        <taxon>Eimeriorina</taxon>
        <taxon>Eimeriidae</taxon>
        <taxon>Eimeria</taxon>
    </lineage>
</organism>
<keyword evidence="3" id="KW-1185">Reference proteome</keyword>
<evidence type="ECO:0000313" key="3">
    <source>
        <dbReference type="Proteomes" id="UP000030744"/>
    </source>
</evidence>
<feature type="compositionally biased region" description="Basic and acidic residues" evidence="1">
    <location>
        <begin position="124"/>
        <end position="134"/>
    </location>
</feature>
<dbReference type="EMBL" id="HG679585">
    <property type="protein sequence ID" value="CDJ27429.1"/>
    <property type="molecule type" value="Genomic_DNA"/>
</dbReference>
<protein>
    <submittedName>
        <fullName evidence="2">Uncharacterized protein</fullName>
    </submittedName>
</protein>
<accession>U6JPP4</accession>
<feature type="compositionally biased region" description="Low complexity" evidence="1">
    <location>
        <begin position="211"/>
        <end position="232"/>
    </location>
</feature>
<feature type="compositionally biased region" description="Low complexity" evidence="1">
    <location>
        <begin position="261"/>
        <end position="274"/>
    </location>
</feature>
<feature type="compositionally biased region" description="Basic and acidic residues" evidence="1">
    <location>
        <begin position="318"/>
        <end position="354"/>
    </location>
</feature>